<dbReference type="PANTHER" id="PTHR43861">
    <property type="entry name" value="TRANS-ACONITATE 2-METHYLTRANSFERASE-RELATED"/>
    <property type="match status" value="1"/>
</dbReference>
<sequence>MVYDHSIHYTRHTLRQYLPMSGKAMLNRILDILRMEVNFSGKSFADVGCSTAYITAVIVDEFKPDIAVGMDIHQPNLELAKQRYPHIQFQTINLNEDSKPETQYDVLICTETLEHVGELTTAIDNLIKLKKSQGFLLILVPDEIGWLGFLRVLWRVIRYGYNGLNCFQEIPKQKFLFLKYMWSLLTGERVSKYRNERSHWCTHFGFDYRDIDDYLQVKNVDFYAYNKFGNRYYIVRET</sequence>
<organism evidence="1 2">
    <name type="scientific">Microcystis wesenbergii Mw_QC_S_20081001_S30D</name>
    <dbReference type="NCBI Taxonomy" id="2486245"/>
    <lineage>
        <taxon>Bacteria</taxon>
        <taxon>Bacillati</taxon>
        <taxon>Cyanobacteriota</taxon>
        <taxon>Cyanophyceae</taxon>
        <taxon>Oscillatoriophycideae</taxon>
        <taxon>Chroococcales</taxon>
        <taxon>Microcystaceae</taxon>
        <taxon>Microcystis</taxon>
    </lineage>
</organism>
<dbReference type="PANTHER" id="PTHR43861:SF1">
    <property type="entry name" value="TRANS-ACONITATE 2-METHYLTRANSFERASE"/>
    <property type="match status" value="1"/>
</dbReference>
<dbReference type="Proteomes" id="UP000320523">
    <property type="component" value="Unassembled WGS sequence"/>
</dbReference>
<dbReference type="GO" id="GO:0032259">
    <property type="term" value="P:methylation"/>
    <property type="evidence" value="ECO:0007669"/>
    <property type="project" value="UniProtKB-KW"/>
</dbReference>
<dbReference type="GO" id="GO:0008168">
    <property type="term" value="F:methyltransferase activity"/>
    <property type="evidence" value="ECO:0007669"/>
    <property type="project" value="UniProtKB-KW"/>
</dbReference>
<dbReference type="EMBL" id="SFAT01000198">
    <property type="protein sequence ID" value="TRU92126.1"/>
    <property type="molecule type" value="Genomic_DNA"/>
</dbReference>
<keyword evidence="1" id="KW-0808">Transferase</keyword>
<dbReference type="Gene3D" id="3.40.50.150">
    <property type="entry name" value="Vaccinia Virus protein VP39"/>
    <property type="match status" value="1"/>
</dbReference>
<gene>
    <name evidence="1" type="ORF">EWV75_21410</name>
</gene>
<name>A0A552J8L4_9CHRO</name>
<evidence type="ECO:0000313" key="2">
    <source>
        <dbReference type="Proteomes" id="UP000320523"/>
    </source>
</evidence>
<dbReference type="Pfam" id="PF13489">
    <property type="entry name" value="Methyltransf_23"/>
    <property type="match status" value="1"/>
</dbReference>
<dbReference type="AlphaFoldDB" id="A0A552J8L4"/>
<dbReference type="SUPFAM" id="SSF53335">
    <property type="entry name" value="S-adenosyl-L-methionine-dependent methyltransferases"/>
    <property type="match status" value="1"/>
</dbReference>
<dbReference type="InterPro" id="IPR029063">
    <property type="entry name" value="SAM-dependent_MTases_sf"/>
</dbReference>
<reference evidence="1 2" key="1">
    <citation type="submission" date="2019-01" db="EMBL/GenBank/DDBJ databases">
        <title>Coherence of Microcystis species and biogeography revealed through population genomics.</title>
        <authorList>
            <person name="Perez-Carrascal O.M."/>
            <person name="Terrat Y."/>
            <person name="Giani A."/>
            <person name="Fortin N."/>
            <person name="Tromas N."/>
            <person name="Shapiro B.J."/>
        </authorList>
    </citation>
    <scope>NUCLEOTIDE SEQUENCE [LARGE SCALE GENOMIC DNA]</scope>
    <source>
        <strain evidence="1">Mw_QC_S_20081001_S30D</strain>
    </source>
</reference>
<dbReference type="CDD" id="cd02440">
    <property type="entry name" value="AdoMet_MTases"/>
    <property type="match status" value="1"/>
</dbReference>
<accession>A0A552J8L4</accession>
<comment type="caution">
    <text evidence="1">The sequence shown here is derived from an EMBL/GenBank/DDBJ whole genome shotgun (WGS) entry which is preliminary data.</text>
</comment>
<proteinExistence type="predicted"/>
<keyword evidence="1" id="KW-0489">Methyltransferase</keyword>
<evidence type="ECO:0000313" key="1">
    <source>
        <dbReference type="EMBL" id="TRU92126.1"/>
    </source>
</evidence>
<protein>
    <submittedName>
        <fullName evidence="1">Class I SAM-dependent methyltransferase</fullName>
    </submittedName>
</protein>